<accession>A0A4S8LGR2</accession>
<evidence type="ECO:0000313" key="2">
    <source>
        <dbReference type="Proteomes" id="UP000297245"/>
    </source>
</evidence>
<proteinExistence type="predicted"/>
<dbReference type="EMBL" id="ML179417">
    <property type="protein sequence ID" value="THU88207.1"/>
    <property type="molecule type" value="Genomic_DNA"/>
</dbReference>
<dbReference type="AlphaFoldDB" id="A0A4S8LGR2"/>
<keyword evidence="2" id="KW-1185">Reference proteome</keyword>
<evidence type="ECO:0000313" key="1">
    <source>
        <dbReference type="EMBL" id="THU88207.1"/>
    </source>
</evidence>
<sequence>MRFFLMDIIWPDGKTGPDEDGDSWYDCQETQDKNGNDLYGTPFPDPYWFPAPKEFVKKSLDENMCHHSLSEFSVGPWLHGFLPDYELDTWQGRLFPSYTIKERDYFFWSRCPDGDEVTGRSPDQI</sequence>
<protein>
    <submittedName>
        <fullName evidence="1">Uncharacterized protein</fullName>
    </submittedName>
</protein>
<reference evidence="1 2" key="1">
    <citation type="journal article" date="2019" name="Nat. Ecol. Evol.">
        <title>Megaphylogeny resolves global patterns of mushroom evolution.</title>
        <authorList>
            <person name="Varga T."/>
            <person name="Krizsan K."/>
            <person name="Foldi C."/>
            <person name="Dima B."/>
            <person name="Sanchez-Garcia M."/>
            <person name="Sanchez-Ramirez S."/>
            <person name="Szollosi G.J."/>
            <person name="Szarkandi J.G."/>
            <person name="Papp V."/>
            <person name="Albert L."/>
            <person name="Andreopoulos W."/>
            <person name="Angelini C."/>
            <person name="Antonin V."/>
            <person name="Barry K.W."/>
            <person name="Bougher N.L."/>
            <person name="Buchanan P."/>
            <person name="Buyck B."/>
            <person name="Bense V."/>
            <person name="Catcheside P."/>
            <person name="Chovatia M."/>
            <person name="Cooper J."/>
            <person name="Damon W."/>
            <person name="Desjardin D."/>
            <person name="Finy P."/>
            <person name="Geml J."/>
            <person name="Haridas S."/>
            <person name="Hughes K."/>
            <person name="Justo A."/>
            <person name="Karasinski D."/>
            <person name="Kautmanova I."/>
            <person name="Kiss B."/>
            <person name="Kocsube S."/>
            <person name="Kotiranta H."/>
            <person name="LaButti K.M."/>
            <person name="Lechner B.E."/>
            <person name="Liimatainen K."/>
            <person name="Lipzen A."/>
            <person name="Lukacs Z."/>
            <person name="Mihaltcheva S."/>
            <person name="Morgado L.N."/>
            <person name="Niskanen T."/>
            <person name="Noordeloos M.E."/>
            <person name="Ohm R.A."/>
            <person name="Ortiz-Santana B."/>
            <person name="Ovrebo C."/>
            <person name="Racz N."/>
            <person name="Riley R."/>
            <person name="Savchenko A."/>
            <person name="Shiryaev A."/>
            <person name="Soop K."/>
            <person name="Spirin V."/>
            <person name="Szebenyi C."/>
            <person name="Tomsovsky M."/>
            <person name="Tulloss R.E."/>
            <person name="Uehling J."/>
            <person name="Grigoriev I.V."/>
            <person name="Vagvolgyi C."/>
            <person name="Papp T."/>
            <person name="Martin F.M."/>
            <person name="Miettinen O."/>
            <person name="Hibbett D.S."/>
            <person name="Nagy L.G."/>
        </authorList>
    </citation>
    <scope>NUCLEOTIDE SEQUENCE [LARGE SCALE GENOMIC DNA]</scope>
    <source>
        <strain evidence="1 2">CBS 962.96</strain>
    </source>
</reference>
<gene>
    <name evidence="1" type="ORF">K435DRAFT_842244</name>
</gene>
<name>A0A4S8LGR2_DENBC</name>
<organism evidence="1 2">
    <name type="scientific">Dendrothele bispora (strain CBS 962.96)</name>
    <dbReference type="NCBI Taxonomy" id="1314807"/>
    <lineage>
        <taxon>Eukaryota</taxon>
        <taxon>Fungi</taxon>
        <taxon>Dikarya</taxon>
        <taxon>Basidiomycota</taxon>
        <taxon>Agaricomycotina</taxon>
        <taxon>Agaricomycetes</taxon>
        <taxon>Agaricomycetidae</taxon>
        <taxon>Agaricales</taxon>
        <taxon>Agaricales incertae sedis</taxon>
        <taxon>Dendrothele</taxon>
    </lineage>
</organism>
<dbReference type="Proteomes" id="UP000297245">
    <property type="component" value="Unassembled WGS sequence"/>
</dbReference>